<evidence type="ECO:0000313" key="2">
    <source>
        <dbReference type="Proteomes" id="UP000828390"/>
    </source>
</evidence>
<accession>A0A9D4JXC0</accession>
<reference evidence="1" key="1">
    <citation type="journal article" date="2019" name="bioRxiv">
        <title>The Genome of the Zebra Mussel, Dreissena polymorpha: A Resource for Invasive Species Research.</title>
        <authorList>
            <person name="McCartney M.A."/>
            <person name="Auch B."/>
            <person name="Kono T."/>
            <person name="Mallez S."/>
            <person name="Zhang Y."/>
            <person name="Obille A."/>
            <person name="Becker A."/>
            <person name="Abrahante J.E."/>
            <person name="Garbe J."/>
            <person name="Badalamenti J.P."/>
            <person name="Herman A."/>
            <person name="Mangelson H."/>
            <person name="Liachko I."/>
            <person name="Sullivan S."/>
            <person name="Sone E.D."/>
            <person name="Koren S."/>
            <person name="Silverstein K.A.T."/>
            <person name="Beckman K.B."/>
            <person name="Gohl D.M."/>
        </authorList>
    </citation>
    <scope>NUCLEOTIDE SEQUENCE</scope>
    <source>
        <strain evidence="1">Duluth1</strain>
        <tissue evidence="1">Whole animal</tissue>
    </source>
</reference>
<sequence>MTKYLLSIRQSTKHLWSHIHRGPHLSSRHICRGLSHPGNPEITKPRVPVRVQENIEALQIAVYHRLRKIV</sequence>
<dbReference type="AlphaFoldDB" id="A0A9D4JXC0"/>
<dbReference type="EMBL" id="JAIWYP010000005">
    <property type="protein sequence ID" value="KAH3828200.1"/>
    <property type="molecule type" value="Genomic_DNA"/>
</dbReference>
<reference evidence="1" key="2">
    <citation type="submission" date="2020-11" db="EMBL/GenBank/DDBJ databases">
        <authorList>
            <person name="McCartney M.A."/>
            <person name="Auch B."/>
            <person name="Kono T."/>
            <person name="Mallez S."/>
            <person name="Becker A."/>
            <person name="Gohl D.M."/>
            <person name="Silverstein K.A.T."/>
            <person name="Koren S."/>
            <person name="Bechman K.B."/>
            <person name="Herman A."/>
            <person name="Abrahante J.E."/>
            <person name="Garbe J."/>
        </authorList>
    </citation>
    <scope>NUCLEOTIDE SEQUENCE</scope>
    <source>
        <strain evidence="1">Duluth1</strain>
        <tissue evidence="1">Whole animal</tissue>
    </source>
</reference>
<name>A0A9D4JXC0_DREPO</name>
<comment type="caution">
    <text evidence="1">The sequence shown here is derived from an EMBL/GenBank/DDBJ whole genome shotgun (WGS) entry which is preliminary data.</text>
</comment>
<organism evidence="1 2">
    <name type="scientific">Dreissena polymorpha</name>
    <name type="common">Zebra mussel</name>
    <name type="synonym">Mytilus polymorpha</name>
    <dbReference type="NCBI Taxonomy" id="45954"/>
    <lineage>
        <taxon>Eukaryota</taxon>
        <taxon>Metazoa</taxon>
        <taxon>Spiralia</taxon>
        <taxon>Lophotrochozoa</taxon>
        <taxon>Mollusca</taxon>
        <taxon>Bivalvia</taxon>
        <taxon>Autobranchia</taxon>
        <taxon>Heteroconchia</taxon>
        <taxon>Euheterodonta</taxon>
        <taxon>Imparidentia</taxon>
        <taxon>Neoheterodontei</taxon>
        <taxon>Myida</taxon>
        <taxon>Dreissenoidea</taxon>
        <taxon>Dreissenidae</taxon>
        <taxon>Dreissena</taxon>
    </lineage>
</organism>
<protein>
    <submittedName>
        <fullName evidence="1">Uncharacterized protein</fullName>
    </submittedName>
</protein>
<keyword evidence="2" id="KW-1185">Reference proteome</keyword>
<proteinExistence type="predicted"/>
<gene>
    <name evidence="1" type="ORF">DPMN_130152</name>
</gene>
<evidence type="ECO:0000313" key="1">
    <source>
        <dbReference type="EMBL" id="KAH3828200.1"/>
    </source>
</evidence>
<dbReference type="Proteomes" id="UP000828390">
    <property type="component" value="Unassembled WGS sequence"/>
</dbReference>